<keyword evidence="3" id="KW-1185">Reference proteome</keyword>
<dbReference type="InterPro" id="IPR036513">
    <property type="entry name" value="STAS_dom_sf"/>
</dbReference>
<evidence type="ECO:0000313" key="3">
    <source>
        <dbReference type="Proteomes" id="UP001556709"/>
    </source>
</evidence>
<dbReference type="Pfam" id="PF13466">
    <property type="entry name" value="STAS_2"/>
    <property type="match status" value="1"/>
</dbReference>
<sequence length="110" mass="11635">MADDTRAGGRLEDNGGGTLMIHGSLRSDDVVRLYDALPIDARTLRLELTGVSAVDSAAVAMLLDWRWRQQAIGGALQIEHAPDSLRRLAAIGGVDRLLGIEGITTGATAK</sequence>
<dbReference type="SUPFAM" id="SSF52091">
    <property type="entry name" value="SpoIIaa-like"/>
    <property type="match status" value="1"/>
</dbReference>
<name>A0ABV3TCX2_9GAMM</name>
<dbReference type="RefSeq" id="WP_367957943.1">
    <property type="nucleotide sequence ID" value="NZ_JBAKFK010000001.1"/>
</dbReference>
<evidence type="ECO:0000259" key="1">
    <source>
        <dbReference type="PROSITE" id="PS50801"/>
    </source>
</evidence>
<dbReference type="InterPro" id="IPR058548">
    <property type="entry name" value="MlaB-like_STAS"/>
</dbReference>
<dbReference type="InterPro" id="IPR002645">
    <property type="entry name" value="STAS_dom"/>
</dbReference>
<protein>
    <submittedName>
        <fullName evidence="2">STAS domain-containing protein</fullName>
    </submittedName>
</protein>
<dbReference type="Proteomes" id="UP001556709">
    <property type="component" value="Unassembled WGS sequence"/>
</dbReference>
<dbReference type="EMBL" id="JBAKFM010000001">
    <property type="protein sequence ID" value="MEX0468556.1"/>
    <property type="molecule type" value="Genomic_DNA"/>
</dbReference>
<dbReference type="PROSITE" id="PS50801">
    <property type="entry name" value="STAS"/>
    <property type="match status" value="1"/>
</dbReference>
<dbReference type="Gene3D" id="3.30.750.24">
    <property type="entry name" value="STAS domain"/>
    <property type="match status" value="1"/>
</dbReference>
<evidence type="ECO:0000313" key="2">
    <source>
        <dbReference type="EMBL" id="MEX0468556.1"/>
    </source>
</evidence>
<proteinExistence type="predicted"/>
<reference evidence="2 3" key="1">
    <citation type="submission" date="2024-02" db="EMBL/GenBank/DDBJ databases">
        <title>New especies of Spiribacter isolated from saline water.</title>
        <authorList>
            <person name="Leon M.J."/>
            <person name="De La Haba R."/>
            <person name="Sanchez-Porro C."/>
            <person name="Ventosa A."/>
        </authorList>
    </citation>
    <scope>NUCLEOTIDE SEQUENCE [LARGE SCALE GENOMIC DNA]</scope>
    <source>
        <strain evidence="3">ag22IC6-390</strain>
    </source>
</reference>
<feature type="domain" description="STAS" evidence="1">
    <location>
        <begin position="1"/>
        <end position="110"/>
    </location>
</feature>
<gene>
    <name evidence="2" type="ORF">V6X73_02235</name>
</gene>
<dbReference type="CDD" id="cd07043">
    <property type="entry name" value="STAS_anti-anti-sigma_factors"/>
    <property type="match status" value="1"/>
</dbReference>
<comment type="caution">
    <text evidence="2">The sequence shown here is derived from an EMBL/GenBank/DDBJ whole genome shotgun (WGS) entry which is preliminary data.</text>
</comment>
<accession>A0ABV3TCX2</accession>
<organism evidence="2 3">
    <name type="scientific">Spiribacter pallidus</name>
    <dbReference type="NCBI Taxonomy" id="1987936"/>
    <lineage>
        <taxon>Bacteria</taxon>
        <taxon>Pseudomonadati</taxon>
        <taxon>Pseudomonadota</taxon>
        <taxon>Gammaproteobacteria</taxon>
        <taxon>Chromatiales</taxon>
        <taxon>Ectothiorhodospiraceae</taxon>
        <taxon>Spiribacter</taxon>
    </lineage>
</organism>